<evidence type="ECO:0000256" key="1">
    <source>
        <dbReference type="SAM" id="SignalP"/>
    </source>
</evidence>
<evidence type="ECO:0000313" key="2">
    <source>
        <dbReference type="EMBL" id="MFC4426162.1"/>
    </source>
</evidence>
<dbReference type="Pfam" id="PF19671">
    <property type="entry name" value="DUF6174"/>
    <property type="match status" value="1"/>
</dbReference>
<comment type="caution">
    <text evidence="2">The sequence shown here is derived from an EMBL/GenBank/DDBJ whole genome shotgun (WGS) entry which is preliminary data.</text>
</comment>
<dbReference type="RefSeq" id="WP_380038266.1">
    <property type="nucleotide sequence ID" value="NZ_JBHSEH010000005.1"/>
</dbReference>
<dbReference type="InterPro" id="IPR046172">
    <property type="entry name" value="DUF6174"/>
</dbReference>
<proteinExistence type="predicted"/>
<evidence type="ECO:0000313" key="3">
    <source>
        <dbReference type="Proteomes" id="UP001595998"/>
    </source>
</evidence>
<protein>
    <submittedName>
        <fullName evidence="2">DUF6174 domain-containing protein</fullName>
    </submittedName>
</protein>
<dbReference type="Proteomes" id="UP001595998">
    <property type="component" value="Unassembled WGS sequence"/>
</dbReference>
<feature type="signal peptide" evidence="1">
    <location>
        <begin position="1"/>
        <end position="20"/>
    </location>
</feature>
<accession>A0ABV8XN33</accession>
<keyword evidence="3" id="KW-1185">Reference proteome</keyword>
<feature type="chain" id="PRO_5047067575" evidence="1">
    <location>
        <begin position="21"/>
        <end position="180"/>
    </location>
</feature>
<dbReference type="EMBL" id="JBHSEH010000005">
    <property type="protein sequence ID" value="MFC4426162.1"/>
    <property type="molecule type" value="Genomic_DNA"/>
</dbReference>
<name>A0ABV8XN33_9DEIO</name>
<organism evidence="2 3">
    <name type="scientific">Deinococcus navajonensis</name>
    <dbReference type="NCBI Taxonomy" id="309884"/>
    <lineage>
        <taxon>Bacteria</taxon>
        <taxon>Thermotogati</taxon>
        <taxon>Deinococcota</taxon>
        <taxon>Deinococci</taxon>
        <taxon>Deinococcales</taxon>
        <taxon>Deinococcaceae</taxon>
        <taxon>Deinococcus</taxon>
    </lineage>
</organism>
<gene>
    <name evidence="2" type="ORF">ACFOZ9_08040</name>
</gene>
<keyword evidence="1" id="KW-0732">Signal</keyword>
<reference evidence="3" key="1">
    <citation type="journal article" date="2019" name="Int. J. Syst. Evol. Microbiol.">
        <title>The Global Catalogue of Microorganisms (GCM) 10K type strain sequencing project: providing services to taxonomists for standard genome sequencing and annotation.</title>
        <authorList>
            <consortium name="The Broad Institute Genomics Platform"/>
            <consortium name="The Broad Institute Genome Sequencing Center for Infectious Disease"/>
            <person name="Wu L."/>
            <person name="Ma J."/>
        </authorList>
    </citation>
    <scope>NUCLEOTIDE SEQUENCE [LARGE SCALE GENOMIC DNA]</scope>
    <source>
        <strain evidence="3">CCUG 56029</strain>
    </source>
</reference>
<sequence length="180" mass="19333">MSPRQAALLVLTALSLGAPAAAGGAGPPPVAPPETHVPLSGCRPGYVRPDFAALGRKLQTARARWAASGPGNYSYEIRQIAAPVLLPETRVIVTRGQVTRAEVLPGEAGMPSPLSRQSVEQRFRSIEQTLIRQRNTRCPEIQLSFDAALGYPTRFYSGLGDAGIADGFGEWTLKNFRPLR</sequence>